<keyword evidence="1" id="KW-0808">Transferase</keyword>
<keyword evidence="1" id="KW-0012">Acyltransferase</keyword>
<evidence type="ECO:0000313" key="1">
    <source>
        <dbReference type="EMBL" id="MEL0606448.1"/>
    </source>
</evidence>
<comment type="caution">
    <text evidence="1">The sequence shown here is derived from an EMBL/GenBank/DDBJ whole genome shotgun (WGS) entry which is preliminary data.</text>
</comment>
<accession>A0ACC6R929</accession>
<gene>
    <name evidence="1" type="ORF">V6250_19960</name>
</gene>
<dbReference type="EMBL" id="JBAKAX010000044">
    <property type="protein sequence ID" value="MEL0606448.1"/>
    <property type="molecule type" value="Genomic_DNA"/>
</dbReference>
<organism evidence="1 2">
    <name type="scientific">Pseudoalteromonas undina</name>
    <dbReference type="NCBI Taxonomy" id="43660"/>
    <lineage>
        <taxon>Bacteria</taxon>
        <taxon>Pseudomonadati</taxon>
        <taxon>Pseudomonadota</taxon>
        <taxon>Gammaproteobacteria</taxon>
        <taxon>Alteromonadales</taxon>
        <taxon>Pseudoalteromonadaceae</taxon>
        <taxon>Pseudoalteromonas</taxon>
    </lineage>
</organism>
<evidence type="ECO:0000313" key="2">
    <source>
        <dbReference type="Proteomes" id="UP001374952"/>
    </source>
</evidence>
<sequence>MHDFKLYKHYVEQLTQQLTDAKHRQLVLITGQADWCYELLSALTDSDNVKLLSNSGIANSSWPEHTHELLGQEFIHAVYDGFSGIYPDKFAALAGTIKAGGLLFLLLPDLQSLASWQDPALKSVQSHGSSNRQSYFNLRFSRLLQTLPVIHFDEHTDFKQPPIKSNVTNKIEYQAQQQCVEQIIKVATGRANRPLIINADRGRGKSAALGLAAAALHDKKIIVCATQFRATHSCFKHLAKTLQVEYKAQQKHLANLQYMAPDALLNQLPQCELLLVDEAAAIPVPLLFAMLKHYPRIVFASTLVGYEGNGRGYTIRFTQHIKANYKAAKVVNLEDPIRFAKSDPLEQHVRTLFALDAQYKEYPPALNSIEHVEVTQQQLVDNESLLQQIVALLALAHYQSSVNDLRHLLDAPAQRLFISRCDMHVVGVCLIAVEGGMDAELAKQVISGERRPQGHLMAQSLAQLSAQPSYLTKQSARVIRIAVAPNLHQQGVGKALLAHCQHQLTPTCSYIGASFGATAGLLHFWQSQGFSTVKLGYQRDKSTGEHSALVVKALDTSPQGLHTLAQQFKSDLFYGLLTHFSQLDSELVSELISKFLDESSVPSPPINTAISAINRFNTAPKLWYLFNHSPSCLMATKSEDRHLLIQMVLQNHNNEQLIKQHRLSGRKALEQQFKLAVKSLIKKPLNL</sequence>
<dbReference type="EC" id="2.3.1.-" evidence="1"/>
<proteinExistence type="predicted"/>
<name>A0ACC6R929_9GAMM</name>
<reference evidence="1" key="1">
    <citation type="submission" date="2024-02" db="EMBL/GenBank/DDBJ databases">
        <title>Bacteria isolated from the canopy kelp, Nereocystis luetkeana.</title>
        <authorList>
            <person name="Pfister C.A."/>
            <person name="Younker I.T."/>
            <person name="Light S.H."/>
        </authorList>
    </citation>
    <scope>NUCLEOTIDE SEQUENCE</scope>
    <source>
        <strain evidence="1">TN.2.01</strain>
    </source>
</reference>
<protein>
    <submittedName>
        <fullName evidence="1">GNAT family N-acetyltransferase</fullName>
        <ecNumber evidence="1">2.3.1.-</ecNumber>
    </submittedName>
</protein>
<keyword evidence="2" id="KW-1185">Reference proteome</keyword>
<dbReference type="Proteomes" id="UP001374952">
    <property type="component" value="Unassembled WGS sequence"/>
</dbReference>